<dbReference type="InterPro" id="IPR036236">
    <property type="entry name" value="Znf_C2H2_sf"/>
</dbReference>
<feature type="region of interest" description="Disordered" evidence="8">
    <location>
        <begin position="133"/>
        <end position="178"/>
    </location>
</feature>
<feature type="compositionally biased region" description="Low complexity" evidence="8">
    <location>
        <begin position="578"/>
        <end position="597"/>
    </location>
</feature>
<evidence type="ECO:0000256" key="8">
    <source>
        <dbReference type="SAM" id="MobiDB-lite"/>
    </source>
</evidence>
<evidence type="ECO:0000256" key="1">
    <source>
        <dbReference type="ARBA" id="ARBA00004123"/>
    </source>
</evidence>
<feature type="compositionally biased region" description="Low complexity" evidence="8">
    <location>
        <begin position="300"/>
        <end position="313"/>
    </location>
</feature>
<dbReference type="GO" id="GO:0000981">
    <property type="term" value="F:DNA-binding transcription factor activity, RNA polymerase II-specific"/>
    <property type="evidence" value="ECO:0007669"/>
    <property type="project" value="InterPro"/>
</dbReference>
<comment type="caution">
    <text evidence="10">The sequence shown here is derived from an EMBL/GenBank/DDBJ whole genome shotgun (WGS) entry which is preliminary data.</text>
</comment>
<evidence type="ECO:0000313" key="10">
    <source>
        <dbReference type="EMBL" id="EDP41780.1"/>
    </source>
</evidence>
<dbReference type="GO" id="GO:0005634">
    <property type="term" value="C:nucleus"/>
    <property type="evidence" value="ECO:0007669"/>
    <property type="project" value="UniProtKB-SubCell"/>
</dbReference>
<proteinExistence type="predicted"/>
<dbReference type="RefSeq" id="XP_001728994.1">
    <property type="nucleotide sequence ID" value="XM_001728942.1"/>
</dbReference>
<feature type="region of interest" description="Disordered" evidence="8">
    <location>
        <begin position="1"/>
        <end position="74"/>
    </location>
</feature>
<evidence type="ECO:0000256" key="2">
    <source>
        <dbReference type="ARBA" id="ARBA00022723"/>
    </source>
</evidence>
<dbReference type="VEuPathDB" id="FungiDB:MGL_3782"/>
<evidence type="ECO:0000256" key="4">
    <source>
        <dbReference type="ARBA" id="ARBA00022771"/>
    </source>
</evidence>
<evidence type="ECO:0000256" key="5">
    <source>
        <dbReference type="ARBA" id="ARBA00022833"/>
    </source>
</evidence>
<accession>A8QAM3</accession>
<dbReference type="InParanoid" id="A8QAM3"/>
<keyword evidence="11" id="KW-1185">Reference proteome</keyword>
<keyword evidence="4 7" id="KW-0863">Zinc-finger</keyword>
<dbReference type="Pfam" id="PF00096">
    <property type="entry name" value="zf-C2H2"/>
    <property type="match status" value="1"/>
</dbReference>
<dbReference type="PROSITE" id="PS50157">
    <property type="entry name" value="ZINC_FINGER_C2H2_2"/>
    <property type="match status" value="1"/>
</dbReference>
<gene>
    <name evidence="10" type="ORF">MGL_3782</name>
</gene>
<evidence type="ECO:0000256" key="7">
    <source>
        <dbReference type="PROSITE-ProRule" id="PRU00042"/>
    </source>
</evidence>
<dbReference type="SUPFAM" id="SSF57667">
    <property type="entry name" value="beta-beta-alpha zinc fingers"/>
    <property type="match status" value="1"/>
</dbReference>
<dbReference type="OrthoDB" id="1405595at2759"/>
<reference evidence="10 11" key="1">
    <citation type="journal article" date="2007" name="Proc. Natl. Acad. Sci. U.S.A.">
        <title>Dandruff-associated Malassezia genomes reveal convergent and divergent virulence traits shared with plant and human fungal pathogens.</title>
        <authorList>
            <person name="Xu J."/>
            <person name="Saunders C.W."/>
            <person name="Hu P."/>
            <person name="Grant R.A."/>
            <person name="Boekhout T."/>
            <person name="Kuramae E.E."/>
            <person name="Kronstad J.W."/>
            <person name="Deangelis Y.M."/>
            <person name="Reeder N.L."/>
            <person name="Johnstone K.R."/>
            <person name="Leland M."/>
            <person name="Fieno A.M."/>
            <person name="Begley W.M."/>
            <person name="Sun Y."/>
            <person name="Lacey M.P."/>
            <person name="Chaudhary T."/>
            <person name="Keough T."/>
            <person name="Chu L."/>
            <person name="Sears R."/>
            <person name="Yuan B."/>
            <person name="Dawson T.L.Jr."/>
        </authorList>
    </citation>
    <scope>NUCLEOTIDE SEQUENCE [LARGE SCALE GENOMIC DNA]</scope>
    <source>
        <strain evidence="11">ATCC MYA-4612 / CBS 7966</strain>
    </source>
</reference>
<feature type="region of interest" description="Disordered" evidence="8">
    <location>
        <begin position="567"/>
        <end position="618"/>
    </location>
</feature>
<dbReference type="AlphaFoldDB" id="A8QAM3"/>
<evidence type="ECO:0000259" key="9">
    <source>
        <dbReference type="PROSITE" id="PS50157"/>
    </source>
</evidence>
<dbReference type="InterPro" id="IPR013087">
    <property type="entry name" value="Znf_C2H2_type"/>
</dbReference>
<keyword evidence="2" id="KW-0479">Metal-binding</keyword>
<organism evidence="10 11">
    <name type="scientific">Malassezia globosa (strain ATCC MYA-4612 / CBS 7966)</name>
    <name type="common">Dandruff-associated fungus</name>
    <dbReference type="NCBI Taxonomy" id="425265"/>
    <lineage>
        <taxon>Eukaryota</taxon>
        <taxon>Fungi</taxon>
        <taxon>Dikarya</taxon>
        <taxon>Basidiomycota</taxon>
        <taxon>Ustilaginomycotina</taxon>
        <taxon>Malasseziomycetes</taxon>
        <taxon>Malasseziales</taxon>
        <taxon>Malasseziaceae</taxon>
        <taxon>Malassezia</taxon>
    </lineage>
</organism>
<dbReference type="InterPro" id="IPR051059">
    <property type="entry name" value="VerF-like"/>
</dbReference>
<feature type="compositionally biased region" description="Polar residues" evidence="8">
    <location>
        <begin position="433"/>
        <end position="443"/>
    </location>
</feature>
<feature type="compositionally biased region" description="Pro residues" evidence="8">
    <location>
        <begin position="166"/>
        <end position="178"/>
    </location>
</feature>
<feature type="compositionally biased region" description="Low complexity" evidence="8">
    <location>
        <begin position="377"/>
        <end position="388"/>
    </location>
</feature>
<evidence type="ECO:0000313" key="11">
    <source>
        <dbReference type="Proteomes" id="UP000008837"/>
    </source>
</evidence>
<dbReference type="EMBL" id="AAYY01000015">
    <property type="protein sequence ID" value="EDP41780.1"/>
    <property type="molecule type" value="Genomic_DNA"/>
</dbReference>
<dbReference type="Gene3D" id="3.30.160.60">
    <property type="entry name" value="Classic Zinc Finger"/>
    <property type="match status" value="1"/>
</dbReference>
<sequence>MDSGSPPPSYQETRAKSEEHHPPPHGPEDDGPPAKAHKHDANSYPGKLPATTSATTSAQPAQSAQPTTSSTSSMGQYNTIDFLGNVSGGPHAAAAEALATFSSSVGDTVNNNHIYVSVPSSSHVDANAAATGVPNAAHMPPTPTPPQPAAGAAVTAGPAPGAGTAAPPPSAAPQHGPPFLCPTCNTSYSRLEYLRRHERRHADIRPFSCPCGKSFSRSDVLARHKTKCRVVLSGEVQTSSPSDARPKAERAQRGNGSRSTRNRSAAATSTRGQAGPGAGVAAPRSDRHPMGDLSVDPALSGATAATGVATSAVDPSMQPPPPLETGAPDHHVDESYSYVNAPASFATHTQHMDSEYGPNRSANVHYAQAPPPPLPAPSSAAAHASGMPVRMHESKMYAPHGAASGPPRATNAAPPPPPSYVTGAPAIHPELSSRGSGMYNTSHAPTGAGGPGTSTAGPNVSNAFYAPQHNGAEHAGSAGSVNVNGSGANAGAYGAVPSTHYAEGNTTGAPAAGSQAGAPGNVYPHNKELARFSVASSGPLSPFSNTALSSNISPYLSAFSCARDMPRMSSPRLGGGASTASGTNGVPPATTTNAPATSHSPHQTDDAPPPPPPDANSS</sequence>
<comment type="subcellular location">
    <subcellularLocation>
        <location evidence="1">Nucleus</location>
    </subcellularLocation>
</comment>
<feature type="compositionally biased region" description="Basic and acidic residues" evidence="8">
    <location>
        <begin position="13"/>
        <end position="28"/>
    </location>
</feature>
<keyword evidence="6" id="KW-0539">Nucleus</keyword>
<dbReference type="GO" id="GO:0000978">
    <property type="term" value="F:RNA polymerase II cis-regulatory region sequence-specific DNA binding"/>
    <property type="evidence" value="ECO:0007669"/>
    <property type="project" value="InterPro"/>
</dbReference>
<feature type="compositionally biased region" description="Low complexity" evidence="8">
    <location>
        <begin position="149"/>
        <end position="165"/>
    </location>
</feature>
<feature type="region of interest" description="Disordered" evidence="8">
    <location>
        <begin position="351"/>
        <end position="456"/>
    </location>
</feature>
<dbReference type="Proteomes" id="UP000008837">
    <property type="component" value="Unassembled WGS sequence"/>
</dbReference>
<dbReference type="OMA" id="RSANVHY"/>
<name>A8QAM3_MALGO</name>
<keyword evidence="5" id="KW-0862">Zinc</keyword>
<evidence type="ECO:0000256" key="3">
    <source>
        <dbReference type="ARBA" id="ARBA00022737"/>
    </source>
</evidence>
<dbReference type="STRING" id="425265.A8QAM3"/>
<protein>
    <recommendedName>
        <fullName evidence="9">C2H2-type domain-containing protein</fullName>
    </recommendedName>
</protein>
<feature type="compositionally biased region" description="Low complexity" evidence="8">
    <location>
        <begin position="253"/>
        <end position="283"/>
    </location>
</feature>
<keyword evidence="3" id="KW-0677">Repeat</keyword>
<dbReference type="PANTHER" id="PTHR40626">
    <property type="entry name" value="MIP31509P"/>
    <property type="match status" value="1"/>
</dbReference>
<evidence type="ECO:0000256" key="6">
    <source>
        <dbReference type="ARBA" id="ARBA00023242"/>
    </source>
</evidence>
<dbReference type="GO" id="GO:0008270">
    <property type="term" value="F:zinc ion binding"/>
    <property type="evidence" value="ECO:0007669"/>
    <property type="project" value="UniProtKB-KW"/>
</dbReference>
<feature type="region of interest" description="Disordered" evidence="8">
    <location>
        <begin position="234"/>
        <end position="333"/>
    </location>
</feature>
<feature type="compositionally biased region" description="Low complexity" evidence="8">
    <location>
        <begin position="49"/>
        <end position="73"/>
    </location>
</feature>
<dbReference type="PROSITE" id="PS00028">
    <property type="entry name" value="ZINC_FINGER_C2H2_1"/>
    <property type="match status" value="1"/>
</dbReference>
<dbReference type="GO" id="GO:0000785">
    <property type="term" value="C:chromatin"/>
    <property type="evidence" value="ECO:0007669"/>
    <property type="project" value="TreeGrafter"/>
</dbReference>
<feature type="domain" description="C2H2-type" evidence="9">
    <location>
        <begin position="179"/>
        <end position="206"/>
    </location>
</feature>
<dbReference type="PANTHER" id="PTHR40626:SF11">
    <property type="entry name" value="ZINC FINGER PROTEIN YPR022C"/>
    <property type="match status" value="1"/>
</dbReference>
<dbReference type="GeneID" id="5853301"/>
<feature type="compositionally biased region" description="Pro residues" evidence="8">
    <location>
        <begin position="607"/>
        <end position="618"/>
    </location>
</feature>
<dbReference type="KEGG" id="mgl:MGL_3782"/>